<dbReference type="Proteomes" id="UP000321393">
    <property type="component" value="Unassembled WGS sequence"/>
</dbReference>
<evidence type="ECO:0000313" key="1">
    <source>
        <dbReference type="EMBL" id="KAA0062651.1"/>
    </source>
</evidence>
<sequence length="107" mass="12477">MRQREAVFIPPEIDYHFIEDCCEFKNKIQKLMNVKILLVGQMSMQEIEIDMIIDASSNKKTSKDTSITVISENTISPNPLVYQYPPEFELNNWEIKRTLKVSKGPQK</sequence>
<evidence type="ECO:0000313" key="2">
    <source>
        <dbReference type="Proteomes" id="UP000321393"/>
    </source>
</evidence>
<dbReference type="EMBL" id="SSTE01004244">
    <property type="protein sequence ID" value="KAA0062651.1"/>
    <property type="molecule type" value="Genomic_DNA"/>
</dbReference>
<reference evidence="1 2" key="1">
    <citation type="submission" date="2019-08" db="EMBL/GenBank/DDBJ databases">
        <title>Draft genome sequences of two oriental melons (Cucumis melo L. var makuwa).</title>
        <authorList>
            <person name="Kwon S.-Y."/>
        </authorList>
    </citation>
    <scope>NUCLEOTIDE SEQUENCE [LARGE SCALE GENOMIC DNA]</scope>
    <source>
        <strain evidence="2">cv. SW 3</strain>
        <tissue evidence="1">Leaf</tissue>
    </source>
</reference>
<protein>
    <submittedName>
        <fullName evidence="1">Uncharacterized protein</fullName>
    </submittedName>
</protein>
<comment type="caution">
    <text evidence="1">The sequence shown here is derived from an EMBL/GenBank/DDBJ whole genome shotgun (WGS) entry which is preliminary data.</text>
</comment>
<dbReference type="AlphaFoldDB" id="A0A5A7VAG0"/>
<proteinExistence type="predicted"/>
<name>A0A5A7VAG0_CUCMM</name>
<gene>
    <name evidence="1" type="ORF">E6C27_scaffold79G001690</name>
</gene>
<organism evidence="1 2">
    <name type="scientific">Cucumis melo var. makuwa</name>
    <name type="common">Oriental melon</name>
    <dbReference type="NCBI Taxonomy" id="1194695"/>
    <lineage>
        <taxon>Eukaryota</taxon>
        <taxon>Viridiplantae</taxon>
        <taxon>Streptophyta</taxon>
        <taxon>Embryophyta</taxon>
        <taxon>Tracheophyta</taxon>
        <taxon>Spermatophyta</taxon>
        <taxon>Magnoliopsida</taxon>
        <taxon>eudicotyledons</taxon>
        <taxon>Gunneridae</taxon>
        <taxon>Pentapetalae</taxon>
        <taxon>rosids</taxon>
        <taxon>fabids</taxon>
        <taxon>Cucurbitales</taxon>
        <taxon>Cucurbitaceae</taxon>
        <taxon>Benincaseae</taxon>
        <taxon>Cucumis</taxon>
    </lineage>
</organism>
<accession>A0A5A7VAG0</accession>